<gene>
    <name evidence="2" type="ORF">AR543_00270</name>
</gene>
<dbReference type="Pfam" id="PF12732">
    <property type="entry name" value="YtxH"/>
    <property type="match status" value="1"/>
</dbReference>
<evidence type="ECO:0000256" key="1">
    <source>
        <dbReference type="SAM" id="Phobius"/>
    </source>
</evidence>
<name>A0A172ZAT0_9BACL</name>
<dbReference type="AlphaFoldDB" id="A0A172ZAT0"/>
<keyword evidence="1" id="KW-0812">Transmembrane</keyword>
<dbReference type="PANTHER" id="PTHR35792:SF2">
    <property type="entry name" value="GENERAL STRESS PROTEIN"/>
    <property type="match status" value="1"/>
</dbReference>
<keyword evidence="1" id="KW-1133">Transmembrane helix</keyword>
<organism evidence="2 3">
    <name type="scientific">Paenibacillus bovis</name>
    <dbReference type="NCBI Taxonomy" id="1616788"/>
    <lineage>
        <taxon>Bacteria</taxon>
        <taxon>Bacillati</taxon>
        <taxon>Bacillota</taxon>
        <taxon>Bacilli</taxon>
        <taxon>Bacillales</taxon>
        <taxon>Paenibacillaceae</taxon>
        <taxon>Paenibacillus</taxon>
    </lineage>
</organism>
<dbReference type="PANTHER" id="PTHR35792">
    <property type="entry name" value="GENERAL STRESS PROTEIN"/>
    <property type="match status" value="1"/>
</dbReference>
<evidence type="ECO:0000313" key="2">
    <source>
        <dbReference type="EMBL" id="ANF94619.1"/>
    </source>
</evidence>
<dbReference type="EMBL" id="CP013023">
    <property type="protein sequence ID" value="ANF94619.1"/>
    <property type="molecule type" value="Genomic_DNA"/>
</dbReference>
<sequence length="113" mass="11678">MNTETTKTLAIGAVTGALVGAGVAVLVAPQQGAKARAKLAEVTELVKEKGPMINEKGHEIAEKGQEVVGVIKESLSTAKDFKTEAQSAVGDVKSEIKDFKQSHNSTGSGPTTM</sequence>
<keyword evidence="3" id="KW-1185">Reference proteome</keyword>
<keyword evidence="1" id="KW-0472">Membrane</keyword>
<evidence type="ECO:0008006" key="4">
    <source>
        <dbReference type="Google" id="ProtNLM"/>
    </source>
</evidence>
<dbReference type="InterPro" id="IPR024623">
    <property type="entry name" value="YtxH"/>
</dbReference>
<feature type="transmembrane region" description="Helical" evidence="1">
    <location>
        <begin position="6"/>
        <end position="28"/>
    </location>
</feature>
<reference evidence="2 3" key="2">
    <citation type="journal article" date="2016" name="Int. J. Syst. Evol. Microbiol.">
        <title>Paenibacillus bovis sp. nov., isolated from raw yak (Bos grunniens) milk.</title>
        <authorList>
            <person name="Gao C."/>
            <person name="Han J."/>
            <person name="Liu Z."/>
            <person name="Xu X."/>
            <person name="Hang F."/>
            <person name="Wu Z."/>
        </authorList>
    </citation>
    <scope>NUCLEOTIDE SEQUENCE [LARGE SCALE GENOMIC DNA]</scope>
    <source>
        <strain evidence="2 3">BD3526</strain>
    </source>
</reference>
<proteinExistence type="predicted"/>
<evidence type="ECO:0000313" key="3">
    <source>
        <dbReference type="Proteomes" id="UP000078148"/>
    </source>
</evidence>
<dbReference type="KEGG" id="pbv:AR543_00270"/>
<dbReference type="STRING" id="1616788.AR543_00270"/>
<dbReference type="RefSeq" id="WP_060530767.1">
    <property type="nucleotide sequence ID" value="NZ_CP013023.1"/>
</dbReference>
<dbReference type="Proteomes" id="UP000078148">
    <property type="component" value="Chromosome"/>
</dbReference>
<protein>
    <recommendedName>
        <fullName evidence="4">Gas vesicle protein</fullName>
    </recommendedName>
</protein>
<reference evidence="3" key="1">
    <citation type="submission" date="2015-10" db="EMBL/GenBank/DDBJ databases">
        <title>Genome of Paenibacillus bovis sp. nov.</title>
        <authorList>
            <person name="Wu Z."/>
            <person name="Gao C."/>
            <person name="Liu Z."/>
            <person name="Zheng H."/>
        </authorList>
    </citation>
    <scope>NUCLEOTIDE SEQUENCE [LARGE SCALE GENOMIC DNA]</scope>
    <source>
        <strain evidence="3">BD3526</strain>
    </source>
</reference>
<dbReference type="OrthoDB" id="2623754at2"/>
<accession>A0A172ZAT0</accession>
<dbReference type="InterPro" id="IPR052928">
    <property type="entry name" value="Desiccation-related_membrane"/>
</dbReference>